<feature type="region of interest" description="Disordered" evidence="1">
    <location>
        <begin position="692"/>
        <end position="724"/>
    </location>
</feature>
<feature type="region of interest" description="Disordered" evidence="1">
    <location>
        <begin position="486"/>
        <end position="520"/>
    </location>
</feature>
<dbReference type="Proteomes" id="UP001521222">
    <property type="component" value="Unassembled WGS sequence"/>
</dbReference>
<reference evidence="2 3" key="1">
    <citation type="submission" date="2024-02" db="EMBL/GenBank/DDBJ databases">
        <title>De novo assembly and annotation of 12 fungi associated with fruit tree decline syndrome in Ontario, Canada.</title>
        <authorList>
            <person name="Sulman M."/>
            <person name="Ellouze W."/>
            <person name="Ilyukhin E."/>
        </authorList>
    </citation>
    <scope>NUCLEOTIDE SEQUENCE [LARGE SCALE GENOMIC DNA]</scope>
    <source>
        <strain evidence="2 3">M97-236</strain>
    </source>
</reference>
<feature type="compositionally biased region" description="Low complexity" evidence="1">
    <location>
        <begin position="486"/>
        <end position="503"/>
    </location>
</feature>
<accession>A0ABR3QXJ7</accession>
<keyword evidence="3" id="KW-1185">Reference proteome</keyword>
<feature type="region of interest" description="Disordered" evidence="1">
    <location>
        <begin position="1"/>
        <end position="38"/>
    </location>
</feature>
<feature type="compositionally biased region" description="Low complexity" evidence="1">
    <location>
        <begin position="754"/>
        <end position="788"/>
    </location>
</feature>
<organism evidence="2 3">
    <name type="scientific">Nothophoma quercina</name>
    <dbReference type="NCBI Taxonomy" id="749835"/>
    <lineage>
        <taxon>Eukaryota</taxon>
        <taxon>Fungi</taxon>
        <taxon>Dikarya</taxon>
        <taxon>Ascomycota</taxon>
        <taxon>Pezizomycotina</taxon>
        <taxon>Dothideomycetes</taxon>
        <taxon>Pleosporomycetidae</taxon>
        <taxon>Pleosporales</taxon>
        <taxon>Pleosporineae</taxon>
        <taxon>Didymellaceae</taxon>
        <taxon>Nothophoma</taxon>
    </lineage>
</organism>
<evidence type="ECO:0000313" key="2">
    <source>
        <dbReference type="EMBL" id="KAL1596881.1"/>
    </source>
</evidence>
<evidence type="ECO:0008006" key="4">
    <source>
        <dbReference type="Google" id="ProtNLM"/>
    </source>
</evidence>
<dbReference type="EMBL" id="JAKIXB020000027">
    <property type="protein sequence ID" value="KAL1596881.1"/>
    <property type="molecule type" value="Genomic_DNA"/>
</dbReference>
<protein>
    <recommendedName>
        <fullName evidence="4">Apple domain-containing protein</fullName>
    </recommendedName>
</protein>
<name>A0ABR3QXJ7_9PLEO</name>
<evidence type="ECO:0000313" key="3">
    <source>
        <dbReference type="Proteomes" id="UP001521222"/>
    </source>
</evidence>
<feature type="compositionally biased region" description="Low complexity" evidence="1">
    <location>
        <begin position="695"/>
        <end position="716"/>
    </location>
</feature>
<feature type="region of interest" description="Disordered" evidence="1">
    <location>
        <begin position="750"/>
        <end position="791"/>
    </location>
</feature>
<feature type="compositionally biased region" description="Low complexity" evidence="1">
    <location>
        <begin position="16"/>
        <end position="38"/>
    </location>
</feature>
<sequence>MLTIRLQPWASDVRETATTTGEAAASSSTDSVSSGADADASSAAVTDANSSASDSPVITTAPVVPTTIVSDDSTSTTVAPVEGVPVVTAIPFSCDPDDIGKNVDQVVGGIRVGYDILCNTGLVSSDRIGYPINVESATSCAAQCSLINARGAAAGTTDICQSAVFTPYTNGTRGGDCEIFSAAEAGSVTTSPTPDSITIVHTGTFANGNECAALNATSVSIDTSSIVASITAGGVSISTPGLVTQGAGGGVSALTVSANSTDASGYVHWSIFEYYASSTNWFAVYETSWACSATITRTLEQPATIVIEGSTITSVIITTIIGNGYTTIISGDSTTTFRGNGGVGGGPTFVPASTTSGEAGFTTFFSTAVEASTGTDGIVTPTPAPSIGGQGNVTVEFSTATFFSSGTAGVIPPSSPVSLDASISSAPAVETIVSSTAITLTISGANSTIFSVGTDGVITPSETPNVETIVSSGAVTLTISGSDATATSTGTGGVISPSSSTSTTEEEWDESSAYGPPQPKTSTLVVASSSVLTITSTNSVGVETPTVVTAVSSETVLVVISNTTITGNGSTAVSTSTATLNSTGSRGIIPPPLITEVVESIAGSGNITITFATATANSSFAEGIIPPESTLVVTETVNSTLPVPTPTGNITNEGSGNFSTAFTTAFVSSTLISGVIPPASVNSTSFESLSTGTDNRFGSFSRSSSTRTSNSTSASGVITPSSNSSIAIVTPPVNTTLVLTVPLSTGFTSTVELPPVNSSVPVTSAPTPTPTPSTNSSSIPSESLSTTSDNRFGSFSRSSSVAVNTTFTLTLPVSTGTTTVEIPVMNSTISRNRITPFTEVSASTLVVTATTNITLSLPTGNITLIPPTTRPFDDTTAPLPTPTGNITTESLVSINYSTVPSFSTGNLSTILPPTTPTSNITIVIETPPVPVNSTTAPPASITIPPVSLNFTLSLPVQNSTSPGPGPSFGTDDRFGSISRSVLLSTGIITSSNATTTPPPFPTGNSTLPSGPTAPTTEACPSPTEFSFITREVIITTYTVETVPVIASTCISSDAAPTGFNGTLTSAGNIGNATLPTDVAVLPSVVESLAAAVDSLTASDATPTSSGSAAAVASDILSAVSSVVSEAAATPLSRFRRSGTLATQEQLNAACNDTGNLVLSPTLDIQPSADSEGWFLSLTDDTVQVASVDTDNGTIVRFSSAFTGHPVQLSQPVTLCPGTQYVLSGLTRQDSTYSGCTVQFKIGNDAVFTADSQTDWSTRTERFTAGPGAEGASQDLNLVLNCAGFDGVPAGTDNDGRMNGYVGPVSVTAEQFRH</sequence>
<gene>
    <name evidence="2" type="ORF">SLS59_007622</name>
</gene>
<evidence type="ECO:0000256" key="1">
    <source>
        <dbReference type="SAM" id="MobiDB-lite"/>
    </source>
</evidence>
<comment type="caution">
    <text evidence="2">The sequence shown here is derived from an EMBL/GenBank/DDBJ whole genome shotgun (WGS) entry which is preliminary data.</text>
</comment>
<proteinExistence type="predicted"/>